<evidence type="ECO:0000313" key="2">
    <source>
        <dbReference type="EMBL" id="SOV75409.1"/>
    </source>
</evidence>
<dbReference type="OrthoDB" id="372290at2759"/>
<evidence type="ECO:0000313" key="3">
    <source>
        <dbReference type="Proteomes" id="UP000027581"/>
    </source>
</evidence>
<dbReference type="EMBL" id="LT969565">
    <property type="protein sequence ID" value="SOV75409.1"/>
    <property type="molecule type" value="Genomic_DNA"/>
</dbReference>
<reference evidence="1" key="1">
    <citation type="submission" date="2014-01" db="EMBL/GenBank/DDBJ databases">
        <authorList>
            <person name="Aslett M."/>
        </authorList>
    </citation>
    <scope>NUCLEOTIDE SEQUENCE</scope>
    <source>
        <strain evidence="1">CDC</strain>
    </source>
</reference>
<accession>A0A060RN76</accession>
<evidence type="ECO:0000313" key="1">
    <source>
        <dbReference type="EMBL" id="CDO62389.1"/>
    </source>
</evidence>
<dbReference type="Proteomes" id="UP000027581">
    <property type="component" value="Unassembled WGS sequence"/>
</dbReference>
<reference evidence="2 4" key="3">
    <citation type="submission" date="2016-09" db="EMBL/GenBank/DDBJ databases">
        <authorList>
            <consortium name="Pathogen Informatics"/>
        </authorList>
    </citation>
    <scope>NUCLEOTIDE SEQUENCE [LARGE SCALE GENOMIC DNA]</scope>
</reference>
<sequence>MNKNKKKKKKTNHVIVENIQKECSFVLKKGNNDIYVSNNKAIQIYNDRIIKLLNKSTHKNVEEIIEGDYKDLNKNKYTNDTVFIHAVGINILKASYIIQDLFSYYYEFVKSIQGPTISDKKNNNNILEKKKKKEEKKNLLSYIDIHIECNTLIMNDNIITNIYDMDQHFNHNNNNDDDKSFYHEYDNLIKFASMKYDPLKHKYSERSKERRVTNVTIGIKKTPNK</sequence>
<protein>
    <submittedName>
        <fullName evidence="1">Uncharacterized protein</fullName>
    </submittedName>
</protein>
<gene>
    <name evidence="1" type="ORF">PRCDC_0215100</name>
    <name evidence="2" type="ORF">PRG01_0215400</name>
</gene>
<dbReference type="AlphaFoldDB" id="A0A060RN76"/>
<keyword evidence="3" id="KW-1185">Reference proteome</keyword>
<dbReference type="VEuPathDB" id="PlasmoDB:PRG01_0215400"/>
<dbReference type="EMBL" id="HG810763">
    <property type="protein sequence ID" value="CDO62389.1"/>
    <property type="molecule type" value="Genomic_DNA"/>
</dbReference>
<dbReference type="VEuPathDB" id="PlasmoDB:PRCDC_0215100"/>
<organism evidence="1 3">
    <name type="scientific">Plasmodium reichenowi</name>
    <dbReference type="NCBI Taxonomy" id="5854"/>
    <lineage>
        <taxon>Eukaryota</taxon>
        <taxon>Sar</taxon>
        <taxon>Alveolata</taxon>
        <taxon>Apicomplexa</taxon>
        <taxon>Aconoidasida</taxon>
        <taxon>Haemosporida</taxon>
        <taxon>Plasmodiidae</taxon>
        <taxon>Plasmodium</taxon>
        <taxon>Plasmodium (Laverania)</taxon>
    </lineage>
</organism>
<evidence type="ECO:0000313" key="4">
    <source>
        <dbReference type="Proteomes" id="UP000240500"/>
    </source>
</evidence>
<dbReference type="Proteomes" id="UP000240500">
    <property type="component" value="Chromosome 2"/>
</dbReference>
<proteinExistence type="predicted"/>
<reference evidence="1" key="2">
    <citation type="submission" date="2014-05" db="EMBL/GenBank/DDBJ databases">
        <title>The genome sequences of chimpanzee malaria parasites reveal the path to human adaptation.</title>
        <authorList>
            <person name="Otto T.D."/>
            <person name="Rayner J.C."/>
            <person name="Boehme U."/>
            <person name="Pain A."/>
            <person name="Spottiswoode N."/>
            <person name="Sanders M."/>
            <person name="Quail M."/>
            <person name="Ollomo B."/>
            <person name="Renaud F."/>
            <person name="Thomas A.W."/>
            <person name="Prugnolle F."/>
            <person name="Conway D.J."/>
            <person name="Newbold C."/>
            <person name="Berriman M."/>
        </authorList>
    </citation>
    <scope>NUCLEOTIDE SEQUENCE [LARGE SCALE GENOMIC DNA]</scope>
    <source>
        <strain evidence="1">CDC</strain>
    </source>
</reference>
<name>A0A060RN76_PLARE</name>